<name>A0A6J6E1M1_9ZZZZ</name>
<sequence length="226" mass="25932">MQIWTHRGNPGPENTIEAFGRAWEDGVHFFETDVHSTSDGVLVLSHDPSILRLTGVDRDIRDITLEELHTFRIENSYNWTTLDELCDGFPLATISIDLKSEETVDPFLEWAKGRDLERFVIGSFTSKTIRKVRRHYPRARTALTSIEVLLIAWGLGNLLPSHSGQRMAMVPTSFKGVKVLTRRFERFCQAKKIPIIVWTINTKEELMELEGKRISGIVTDNYIDFI</sequence>
<dbReference type="Pfam" id="PF03009">
    <property type="entry name" value="GDPD"/>
    <property type="match status" value="1"/>
</dbReference>
<accession>A0A6J6E1M1</accession>
<dbReference type="GO" id="GO:0008081">
    <property type="term" value="F:phosphoric diester hydrolase activity"/>
    <property type="evidence" value="ECO:0007669"/>
    <property type="project" value="InterPro"/>
</dbReference>
<dbReference type="PROSITE" id="PS51704">
    <property type="entry name" value="GP_PDE"/>
    <property type="match status" value="1"/>
</dbReference>
<dbReference type="EMBL" id="CAEZTL010000044">
    <property type="protein sequence ID" value="CAB4569274.1"/>
    <property type="molecule type" value="Genomic_DNA"/>
</dbReference>
<dbReference type="GO" id="GO:0006629">
    <property type="term" value="P:lipid metabolic process"/>
    <property type="evidence" value="ECO:0007669"/>
    <property type="project" value="InterPro"/>
</dbReference>
<dbReference type="InterPro" id="IPR017946">
    <property type="entry name" value="PLC-like_Pdiesterase_TIM-brl"/>
</dbReference>
<evidence type="ECO:0000313" key="2">
    <source>
        <dbReference type="EMBL" id="CAB4569274.1"/>
    </source>
</evidence>
<reference evidence="2" key="1">
    <citation type="submission" date="2020-05" db="EMBL/GenBank/DDBJ databases">
        <authorList>
            <person name="Chiriac C."/>
            <person name="Salcher M."/>
            <person name="Ghai R."/>
            <person name="Kavagutti S V."/>
        </authorList>
    </citation>
    <scope>NUCLEOTIDE SEQUENCE</scope>
</reference>
<gene>
    <name evidence="2" type="ORF">UFOPK1683_00583</name>
</gene>
<organism evidence="2">
    <name type="scientific">freshwater metagenome</name>
    <dbReference type="NCBI Taxonomy" id="449393"/>
    <lineage>
        <taxon>unclassified sequences</taxon>
        <taxon>metagenomes</taxon>
        <taxon>ecological metagenomes</taxon>
    </lineage>
</organism>
<feature type="domain" description="GP-PDE" evidence="1">
    <location>
        <begin position="1"/>
        <end position="226"/>
    </location>
</feature>
<evidence type="ECO:0000259" key="1">
    <source>
        <dbReference type="PROSITE" id="PS51704"/>
    </source>
</evidence>
<dbReference type="PANTHER" id="PTHR43805:SF1">
    <property type="entry name" value="GP-PDE DOMAIN-CONTAINING PROTEIN"/>
    <property type="match status" value="1"/>
</dbReference>
<dbReference type="InterPro" id="IPR030395">
    <property type="entry name" value="GP_PDE_dom"/>
</dbReference>
<dbReference type="AlphaFoldDB" id="A0A6J6E1M1"/>
<dbReference type="PANTHER" id="PTHR43805">
    <property type="entry name" value="GLYCEROPHOSPHORYL DIESTER PHOSPHODIESTERASE"/>
    <property type="match status" value="1"/>
</dbReference>
<protein>
    <submittedName>
        <fullName evidence="2">Unannotated protein</fullName>
    </submittedName>
</protein>
<dbReference type="SUPFAM" id="SSF51695">
    <property type="entry name" value="PLC-like phosphodiesterases"/>
    <property type="match status" value="1"/>
</dbReference>
<dbReference type="Gene3D" id="3.20.20.190">
    <property type="entry name" value="Phosphatidylinositol (PI) phosphodiesterase"/>
    <property type="match status" value="1"/>
</dbReference>
<proteinExistence type="predicted"/>